<comment type="caution">
    <text evidence="2">The sequence shown here is derived from an EMBL/GenBank/DDBJ whole genome shotgun (WGS) entry which is preliminary data.</text>
</comment>
<sequence>MKRTYFISAIFWLITCLLFNNSASGQTIPVGTPVFNDYYRRMQLLSNVDSNLSFSIRPIFPELKFKHNIYDPDSTLSKDSWVDAGPVSFAKGSGSFQLLPFSIQQQYNSHHPYGWNDEVMIPAKGYQTLVSGGFYVRLGLLSIQLRPQYVYAANPDFEGSSYNFPGIDLPTRFGNSQYQKLSWGQSSIRLTLGPISAGLSNENLWWGPGIKNSLILSNNAPGFKHLTLNTVRPIKTFLGHFEGQIISGRLDPSGLQTETNAFVPDPSQWRYFTGFNINYHPKWVPGLTLGIIRTFNSYNQYVEKLSHYLPWFYPYQKASVNNADDPIPRDQLTSLYARWLFTDAKAELYFEYGVNDNSYDLRQFINRPDLARAYQFGLRKMVSLNDPSKYILIETEITQMSQSIDRMVDGHGNWYRHHQVLAGHTNRGEILGAGIGPGGNSQSIDVSWIYGLKRIGVSFDRYEHDAEISNITAVDINGNSRRWVDFAFGLQGEWNYKNLIFNAKLQHIRSLNYQWVLKDYNPSKYYIPNNDVSNLHGELGVTFRF</sequence>
<dbReference type="InterPro" id="IPR026950">
    <property type="entry name" value="Caps_assemb_Wzi"/>
</dbReference>
<name>A0ABW5XR45_9SPHI</name>
<keyword evidence="1" id="KW-0732">Signal</keyword>
<feature type="signal peptide" evidence="1">
    <location>
        <begin position="1"/>
        <end position="25"/>
    </location>
</feature>
<dbReference type="InterPro" id="IPR038636">
    <property type="entry name" value="Wzi_sf"/>
</dbReference>
<gene>
    <name evidence="2" type="ORF">ACFSYC_09710</name>
</gene>
<organism evidence="2 3">
    <name type="scientific">Mucilaginibacter antarcticus</name>
    <dbReference type="NCBI Taxonomy" id="1855725"/>
    <lineage>
        <taxon>Bacteria</taxon>
        <taxon>Pseudomonadati</taxon>
        <taxon>Bacteroidota</taxon>
        <taxon>Sphingobacteriia</taxon>
        <taxon>Sphingobacteriales</taxon>
        <taxon>Sphingobacteriaceae</taxon>
        <taxon>Mucilaginibacter</taxon>
    </lineage>
</organism>
<feature type="chain" id="PRO_5046794478" evidence="1">
    <location>
        <begin position="26"/>
        <end position="545"/>
    </location>
</feature>
<evidence type="ECO:0000313" key="3">
    <source>
        <dbReference type="Proteomes" id="UP001597601"/>
    </source>
</evidence>
<dbReference type="Proteomes" id="UP001597601">
    <property type="component" value="Unassembled WGS sequence"/>
</dbReference>
<accession>A0ABW5XR45</accession>
<keyword evidence="3" id="KW-1185">Reference proteome</keyword>
<dbReference type="EMBL" id="JBHUON010000009">
    <property type="protein sequence ID" value="MFD2864959.1"/>
    <property type="molecule type" value="Genomic_DNA"/>
</dbReference>
<dbReference type="RefSeq" id="WP_377126394.1">
    <property type="nucleotide sequence ID" value="NZ_JBHUON010000009.1"/>
</dbReference>
<protein>
    <submittedName>
        <fullName evidence="2">Capsule assembly Wzi family protein</fullName>
    </submittedName>
</protein>
<proteinExistence type="predicted"/>
<evidence type="ECO:0000256" key="1">
    <source>
        <dbReference type="SAM" id="SignalP"/>
    </source>
</evidence>
<evidence type="ECO:0000313" key="2">
    <source>
        <dbReference type="EMBL" id="MFD2864959.1"/>
    </source>
</evidence>
<dbReference type="Gene3D" id="2.40.160.130">
    <property type="entry name" value="Capsule assembly protein Wzi"/>
    <property type="match status" value="1"/>
</dbReference>
<dbReference type="Pfam" id="PF14052">
    <property type="entry name" value="Caps_assemb_Wzi"/>
    <property type="match status" value="1"/>
</dbReference>
<reference evidence="3" key="1">
    <citation type="journal article" date="2019" name="Int. J. Syst. Evol. Microbiol.">
        <title>The Global Catalogue of Microorganisms (GCM) 10K type strain sequencing project: providing services to taxonomists for standard genome sequencing and annotation.</title>
        <authorList>
            <consortium name="The Broad Institute Genomics Platform"/>
            <consortium name="The Broad Institute Genome Sequencing Center for Infectious Disease"/>
            <person name="Wu L."/>
            <person name="Ma J."/>
        </authorList>
    </citation>
    <scope>NUCLEOTIDE SEQUENCE [LARGE SCALE GENOMIC DNA]</scope>
    <source>
        <strain evidence="3">KCTC 52232</strain>
    </source>
</reference>